<dbReference type="Proteomes" id="UP001182304">
    <property type="component" value="Unassembled WGS sequence"/>
</dbReference>
<reference evidence="1" key="1">
    <citation type="submission" date="2022-07" db="EMBL/GenBank/DDBJ databases">
        <title>Sequence of Pasteurella multocoda 17BRD-035.</title>
        <authorList>
            <person name="Roy Chowdhury P."/>
            <person name="Alhamami T."/>
            <person name="Trott D.J."/>
            <person name="Djordvevic S.P."/>
        </authorList>
    </citation>
    <scope>NUCLEOTIDE SEQUENCE</scope>
    <source>
        <strain evidence="1">17BRD-035</strain>
    </source>
</reference>
<sequence length="256" mass="29823">MIKNKTDADNLKYQYHGLLCNLRNTQIAIKQDSYSGVFLSQAHPDYWCCSKKIMIVGRETAGWLGEKWPGGKISLSTIINANDEEMMNIIEQSLIRYQKFLKATKPGKSKFKQFYYKVAEILKVKPTSLIYANFFAWDFKGRNIKTYRQGRNKEISTLINYSTQLLKIQIIKYKPDFIIFATGCDGIDDLIKTQLTEGNYSNLEEYYVARQLWAFVASFEDFNVTCFRIPHPRKASKIIKNRVIELIKEYNNNSPK</sequence>
<dbReference type="AlphaFoldDB" id="A0AAW8V5Q3"/>
<evidence type="ECO:0000313" key="1">
    <source>
        <dbReference type="EMBL" id="MDT3451750.1"/>
    </source>
</evidence>
<evidence type="ECO:0008006" key="3">
    <source>
        <dbReference type="Google" id="ProtNLM"/>
    </source>
</evidence>
<dbReference type="RefSeq" id="WP_064968688.1">
    <property type="nucleotide sequence ID" value="NZ_CP082272.1"/>
</dbReference>
<proteinExistence type="predicted"/>
<organism evidence="1 2">
    <name type="scientific">Pasteurella multocida</name>
    <dbReference type="NCBI Taxonomy" id="747"/>
    <lineage>
        <taxon>Bacteria</taxon>
        <taxon>Pseudomonadati</taxon>
        <taxon>Pseudomonadota</taxon>
        <taxon>Gammaproteobacteria</taxon>
        <taxon>Pasteurellales</taxon>
        <taxon>Pasteurellaceae</taxon>
        <taxon>Pasteurella</taxon>
    </lineage>
</organism>
<dbReference type="EMBL" id="JANIEN010000002">
    <property type="protein sequence ID" value="MDT3451750.1"/>
    <property type="molecule type" value="Genomic_DNA"/>
</dbReference>
<evidence type="ECO:0000313" key="2">
    <source>
        <dbReference type="Proteomes" id="UP001182304"/>
    </source>
</evidence>
<gene>
    <name evidence="1" type="ORF">NQF69_03055</name>
</gene>
<protein>
    <recommendedName>
        <fullName evidence="3">Uracil DNA glycosylase superfamily protein</fullName>
    </recommendedName>
</protein>
<accession>A0AAW8V5Q3</accession>
<comment type="caution">
    <text evidence="1">The sequence shown here is derived from an EMBL/GenBank/DDBJ whole genome shotgun (WGS) entry which is preliminary data.</text>
</comment>
<name>A0AAW8V5Q3_PASMD</name>